<dbReference type="CDD" id="cd11304">
    <property type="entry name" value="Cadherin_repeat"/>
    <property type="match status" value="4"/>
</dbReference>
<name>A0A8S4A638_9EUPU</name>
<evidence type="ECO:0000256" key="7">
    <source>
        <dbReference type="ARBA" id="ARBA00023180"/>
    </source>
</evidence>
<evidence type="ECO:0000256" key="5">
    <source>
        <dbReference type="ARBA" id="ARBA00022989"/>
    </source>
</evidence>
<feature type="signal peptide" evidence="9">
    <location>
        <begin position="1"/>
        <end position="28"/>
    </location>
</feature>
<evidence type="ECO:0000313" key="12">
    <source>
        <dbReference type="Proteomes" id="UP000678393"/>
    </source>
</evidence>
<keyword evidence="4 8" id="KW-0106">Calcium</keyword>
<keyword evidence="5" id="KW-1133">Transmembrane helix</keyword>
<feature type="domain" description="Cadherin" evidence="10">
    <location>
        <begin position="76"/>
        <end position="131"/>
    </location>
</feature>
<evidence type="ECO:0000256" key="9">
    <source>
        <dbReference type="SAM" id="SignalP"/>
    </source>
</evidence>
<keyword evidence="7" id="KW-0325">Glycoprotein</keyword>
<feature type="chain" id="PRO_5035810113" description="Cadherin domain-containing protein" evidence="9">
    <location>
        <begin position="29"/>
        <end position="527"/>
    </location>
</feature>
<reference evidence="11" key="1">
    <citation type="submission" date="2021-04" db="EMBL/GenBank/DDBJ databases">
        <authorList>
            <consortium name="Molecular Ecology Group"/>
        </authorList>
    </citation>
    <scope>NUCLEOTIDE SEQUENCE</scope>
</reference>
<evidence type="ECO:0000256" key="2">
    <source>
        <dbReference type="ARBA" id="ARBA00022692"/>
    </source>
</evidence>
<keyword evidence="12" id="KW-1185">Reference proteome</keyword>
<protein>
    <recommendedName>
        <fullName evidence="10">Cadherin domain-containing protein</fullName>
    </recommendedName>
</protein>
<evidence type="ECO:0000256" key="1">
    <source>
        <dbReference type="ARBA" id="ARBA00004167"/>
    </source>
</evidence>
<evidence type="ECO:0000313" key="11">
    <source>
        <dbReference type="EMBL" id="CAG5136010.1"/>
    </source>
</evidence>
<evidence type="ECO:0000256" key="3">
    <source>
        <dbReference type="ARBA" id="ARBA00022737"/>
    </source>
</evidence>
<dbReference type="SMART" id="SM00112">
    <property type="entry name" value="CA"/>
    <property type="match status" value="4"/>
</dbReference>
<dbReference type="InterPro" id="IPR020894">
    <property type="entry name" value="Cadherin_CS"/>
</dbReference>
<dbReference type="PANTHER" id="PTHR24028">
    <property type="entry name" value="CADHERIN-87A"/>
    <property type="match status" value="1"/>
</dbReference>
<dbReference type="OrthoDB" id="6079343at2759"/>
<feature type="domain" description="Cadherin" evidence="10">
    <location>
        <begin position="132"/>
        <end position="238"/>
    </location>
</feature>
<dbReference type="EMBL" id="CAJHNH020008479">
    <property type="protein sequence ID" value="CAG5136010.1"/>
    <property type="molecule type" value="Genomic_DNA"/>
</dbReference>
<comment type="caution">
    <text evidence="11">The sequence shown here is derived from an EMBL/GenBank/DDBJ whole genome shotgun (WGS) entry which is preliminary data.</text>
</comment>
<dbReference type="PANTHER" id="PTHR24028:SF146">
    <property type="entry name" value="CADHERIN 96CB, ISOFORM D-RELATED"/>
    <property type="match status" value="1"/>
</dbReference>
<organism evidence="11 12">
    <name type="scientific">Candidula unifasciata</name>
    <dbReference type="NCBI Taxonomy" id="100452"/>
    <lineage>
        <taxon>Eukaryota</taxon>
        <taxon>Metazoa</taxon>
        <taxon>Spiralia</taxon>
        <taxon>Lophotrochozoa</taxon>
        <taxon>Mollusca</taxon>
        <taxon>Gastropoda</taxon>
        <taxon>Heterobranchia</taxon>
        <taxon>Euthyneura</taxon>
        <taxon>Panpulmonata</taxon>
        <taxon>Eupulmonata</taxon>
        <taxon>Stylommatophora</taxon>
        <taxon>Helicina</taxon>
        <taxon>Helicoidea</taxon>
        <taxon>Geomitridae</taxon>
        <taxon>Candidula</taxon>
    </lineage>
</organism>
<dbReference type="GO" id="GO:0005509">
    <property type="term" value="F:calcium ion binding"/>
    <property type="evidence" value="ECO:0007669"/>
    <property type="project" value="UniProtKB-UniRule"/>
</dbReference>
<feature type="domain" description="Cadherin" evidence="10">
    <location>
        <begin position="237"/>
        <end position="343"/>
    </location>
</feature>
<dbReference type="FunFam" id="2.60.40.60:FF:000092">
    <property type="entry name" value="Protocadherin 8"/>
    <property type="match status" value="1"/>
</dbReference>
<dbReference type="InterPro" id="IPR050174">
    <property type="entry name" value="Protocadherin/Cadherin-CA"/>
</dbReference>
<dbReference type="SUPFAM" id="SSF49313">
    <property type="entry name" value="Cadherin-like"/>
    <property type="match status" value="4"/>
</dbReference>
<dbReference type="InterPro" id="IPR015919">
    <property type="entry name" value="Cadherin-like_sf"/>
</dbReference>
<evidence type="ECO:0000256" key="8">
    <source>
        <dbReference type="PROSITE-ProRule" id="PRU00043"/>
    </source>
</evidence>
<dbReference type="FunFam" id="2.60.40.60:FF:000020">
    <property type="entry name" value="Dachsous cadherin-related 1b"/>
    <property type="match status" value="1"/>
</dbReference>
<dbReference type="Pfam" id="PF00028">
    <property type="entry name" value="Cadherin"/>
    <property type="match status" value="2"/>
</dbReference>
<proteinExistence type="predicted"/>
<dbReference type="GO" id="GO:0007156">
    <property type="term" value="P:homophilic cell adhesion via plasma membrane adhesion molecules"/>
    <property type="evidence" value="ECO:0007669"/>
    <property type="project" value="InterPro"/>
</dbReference>
<keyword evidence="2" id="KW-0812">Transmembrane</keyword>
<keyword evidence="9" id="KW-0732">Signal</keyword>
<dbReference type="PRINTS" id="PR00205">
    <property type="entry name" value="CADHERIN"/>
</dbReference>
<gene>
    <name evidence="11" type="ORF">CUNI_LOCUS21568</name>
</gene>
<sequence>MATLLWQTKTIFLVALLVVSSFVLSSMANHPPVISMGIPYTKKKGVLTLSEDTPLNSILAIMECTTQNSYVSIPLVYPKTYKVELVKELDREAINMVEVSIQCSDKGTPAMTTTAVFTIEIVDVNDNMPAFTKQVYNATVKEGVRIGTLVTKVKATDPDAELNGALEYSIQEDSSSNFTYFTIDKESGRIYTSLEIDREMVSEFTLTVVAKDTGLPSHSASAQVKVEVEDVNDNAPVILTKEFHTSENQKPMVQVGIIQATDSDIGKNSELVFSKLEDSPSSSQAPFLIHPNGEILLVVSLDREQKGEYSMEVSVRDKGTPRLSSSATITIFVDDVNDNAPTIISDCLDSDLYDDSPYDSESNESISLLSIDWYSPADDRLVHQMVAVDDDSKENGDLRYAIEAVNVQKKVNITTETEPLFQIDSLSGAISLRRPVYKYDNLIQYLNISVTDNGVPPLSAFCLLSIKIDVDASLLTIPKTDNYERKLNGQSAYNQSGASSDLVLPVFNISRLLCLPIILVYMNMCCF</sequence>
<dbReference type="PROSITE" id="PS00232">
    <property type="entry name" value="CADHERIN_1"/>
    <property type="match status" value="2"/>
</dbReference>
<dbReference type="InterPro" id="IPR002126">
    <property type="entry name" value="Cadherin-like_dom"/>
</dbReference>
<dbReference type="Gene3D" id="2.60.40.60">
    <property type="entry name" value="Cadherins"/>
    <property type="match status" value="4"/>
</dbReference>
<keyword evidence="3" id="KW-0677">Repeat</keyword>
<dbReference type="GO" id="GO:0005886">
    <property type="term" value="C:plasma membrane"/>
    <property type="evidence" value="ECO:0007669"/>
    <property type="project" value="InterPro"/>
</dbReference>
<evidence type="ECO:0000256" key="6">
    <source>
        <dbReference type="ARBA" id="ARBA00023136"/>
    </source>
</evidence>
<comment type="subcellular location">
    <subcellularLocation>
        <location evidence="1">Membrane</location>
        <topology evidence="1">Single-pass membrane protein</topology>
    </subcellularLocation>
</comment>
<accession>A0A8S4A638</accession>
<keyword evidence="6" id="KW-0472">Membrane</keyword>
<dbReference type="PROSITE" id="PS50268">
    <property type="entry name" value="CADHERIN_2"/>
    <property type="match status" value="4"/>
</dbReference>
<dbReference type="AlphaFoldDB" id="A0A8S4A638"/>
<evidence type="ECO:0000259" key="10">
    <source>
        <dbReference type="PROSITE" id="PS50268"/>
    </source>
</evidence>
<dbReference type="Proteomes" id="UP000678393">
    <property type="component" value="Unassembled WGS sequence"/>
</dbReference>
<evidence type="ECO:0000256" key="4">
    <source>
        <dbReference type="ARBA" id="ARBA00022837"/>
    </source>
</evidence>
<feature type="domain" description="Cadherin" evidence="10">
    <location>
        <begin position="382"/>
        <end position="480"/>
    </location>
</feature>